<feature type="region of interest" description="Disordered" evidence="1">
    <location>
        <begin position="26"/>
        <end position="51"/>
    </location>
</feature>
<proteinExistence type="predicted"/>
<dbReference type="KEGG" id="acru:HHL28_04325"/>
<accession>A0A858R4U9</accession>
<reference evidence="3" key="1">
    <citation type="submission" date="2020-04" db="EMBL/GenBank/DDBJ databases">
        <title>A desert anoxygenic phototrophic bacterium fixes CO2 using RubisCO under aerobic conditions.</title>
        <authorList>
            <person name="Tang K."/>
        </authorList>
    </citation>
    <scope>NUCLEOTIDE SEQUENCE [LARGE SCALE GENOMIC DNA]</scope>
    <source>
        <strain evidence="3">MIMtkB3</strain>
    </source>
</reference>
<protein>
    <submittedName>
        <fullName evidence="3">Uncharacterized protein</fullName>
    </submittedName>
</protein>
<feature type="chain" id="PRO_5032876271" evidence="2">
    <location>
        <begin position="29"/>
        <end position="130"/>
    </location>
</feature>
<keyword evidence="2" id="KW-0732">Signal</keyword>
<evidence type="ECO:0000256" key="1">
    <source>
        <dbReference type="SAM" id="MobiDB-lite"/>
    </source>
</evidence>
<organism evidence="3 4">
    <name type="scientific">Aerophototrophica crusticola</name>
    <dbReference type="NCBI Taxonomy" id="1709002"/>
    <lineage>
        <taxon>Bacteria</taxon>
        <taxon>Pseudomonadati</taxon>
        <taxon>Pseudomonadota</taxon>
        <taxon>Alphaproteobacteria</taxon>
        <taxon>Rhodospirillales</taxon>
        <taxon>Rhodospirillaceae</taxon>
        <taxon>Aerophototrophica</taxon>
    </lineage>
</organism>
<gene>
    <name evidence="3" type="ORF">HHL28_04325</name>
</gene>
<feature type="signal peptide" evidence="2">
    <location>
        <begin position="1"/>
        <end position="28"/>
    </location>
</feature>
<sequence length="130" mass="13344">MARPLARLVAAALLFSPLAATVALPAQAQQAPQREPNGQMTNVLPDPPDGWKADEVRLAGGVIAMYSGVSAERTYSKGDMRVVVSATRSNTLNKAIAGSIANTGTLPPGARVEVVAGRRAVVAEAKTPAG</sequence>
<dbReference type="EMBL" id="CP051775">
    <property type="protein sequence ID" value="QJE72425.1"/>
    <property type="molecule type" value="Genomic_DNA"/>
</dbReference>
<keyword evidence="4" id="KW-1185">Reference proteome</keyword>
<evidence type="ECO:0000256" key="2">
    <source>
        <dbReference type="SAM" id="SignalP"/>
    </source>
</evidence>
<evidence type="ECO:0000313" key="4">
    <source>
        <dbReference type="Proteomes" id="UP000501891"/>
    </source>
</evidence>
<dbReference type="AlphaFoldDB" id="A0A858R4U9"/>
<name>A0A858R4U9_9PROT</name>
<dbReference type="Proteomes" id="UP000501891">
    <property type="component" value="Chromosome"/>
</dbReference>
<evidence type="ECO:0000313" key="3">
    <source>
        <dbReference type="EMBL" id="QJE72425.1"/>
    </source>
</evidence>